<keyword evidence="3 5" id="KW-1133">Transmembrane helix</keyword>
<dbReference type="EMBL" id="FPAS01000001">
    <property type="protein sequence ID" value="SFT41888.1"/>
    <property type="molecule type" value="Genomic_DNA"/>
</dbReference>
<keyword evidence="2 5" id="KW-0812">Transmembrane</keyword>
<gene>
    <name evidence="6" type="ORF">SAMN05216474_0454</name>
</gene>
<organism evidence="6 7">
    <name type="scientific">Lishizhenia tianjinensis</name>
    <dbReference type="NCBI Taxonomy" id="477690"/>
    <lineage>
        <taxon>Bacteria</taxon>
        <taxon>Pseudomonadati</taxon>
        <taxon>Bacteroidota</taxon>
        <taxon>Flavobacteriia</taxon>
        <taxon>Flavobacteriales</taxon>
        <taxon>Crocinitomicaceae</taxon>
        <taxon>Lishizhenia</taxon>
    </lineage>
</organism>
<dbReference type="STRING" id="477690.SAMN05216474_0454"/>
<accession>A0A1I6XTY0</accession>
<evidence type="ECO:0000256" key="2">
    <source>
        <dbReference type="ARBA" id="ARBA00022692"/>
    </source>
</evidence>
<keyword evidence="4 5" id="KW-0472">Membrane</keyword>
<feature type="transmembrane region" description="Helical" evidence="5">
    <location>
        <begin position="99"/>
        <end position="118"/>
    </location>
</feature>
<evidence type="ECO:0000256" key="3">
    <source>
        <dbReference type="ARBA" id="ARBA00022989"/>
    </source>
</evidence>
<evidence type="ECO:0000256" key="1">
    <source>
        <dbReference type="ARBA" id="ARBA00004141"/>
    </source>
</evidence>
<evidence type="ECO:0000256" key="5">
    <source>
        <dbReference type="SAM" id="Phobius"/>
    </source>
</evidence>
<evidence type="ECO:0000313" key="7">
    <source>
        <dbReference type="Proteomes" id="UP000236454"/>
    </source>
</evidence>
<sequence>MENDNLYLDDELLDLENEDKNYKPWGMSINQYSMLMHLSPLTSILFSFVGIALPIIMWSTQKNQSKTIDKHGKNILNWMISLIIYFTLSYLLSIIFIGLIFLIILGGLGLIFAIIGAVKASNGQFYKYPLSIPFFK</sequence>
<dbReference type="Proteomes" id="UP000236454">
    <property type="component" value="Unassembled WGS sequence"/>
</dbReference>
<reference evidence="6 7" key="1">
    <citation type="submission" date="2016-10" db="EMBL/GenBank/DDBJ databases">
        <authorList>
            <person name="de Groot N.N."/>
        </authorList>
    </citation>
    <scope>NUCLEOTIDE SEQUENCE [LARGE SCALE GENOMIC DNA]</scope>
    <source>
        <strain evidence="6 7">CGMCC 1.7005</strain>
    </source>
</reference>
<feature type="transmembrane region" description="Helical" evidence="5">
    <location>
        <begin position="34"/>
        <end position="55"/>
    </location>
</feature>
<protein>
    <recommendedName>
        <fullName evidence="8">DUF4870 domain-containing protein</fullName>
    </recommendedName>
</protein>
<dbReference type="Pfam" id="PF09685">
    <property type="entry name" value="MamF_MmsF"/>
    <property type="match status" value="1"/>
</dbReference>
<evidence type="ECO:0000256" key="4">
    <source>
        <dbReference type="ARBA" id="ARBA00023136"/>
    </source>
</evidence>
<evidence type="ECO:0000313" key="6">
    <source>
        <dbReference type="EMBL" id="SFT41888.1"/>
    </source>
</evidence>
<dbReference type="InterPro" id="IPR019109">
    <property type="entry name" value="MamF_MmsF"/>
</dbReference>
<proteinExistence type="predicted"/>
<dbReference type="OrthoDB" id="9808930at2"/>
<dbReference type="RefSeq" id="WP_090245870.1">
    <property type="nucleotide sequence ID" value="NZ_FPAS01000001.1"/>
</dbReference>
<comment type="subcellular location">
    <subcellularLocation>
        <location evidence="1">Membrane</location>
        <topology evidence="1">Multi-pass membrane protein</topology>
    </subcellularLocation>
</comment>
<dbReference type="GO" id="GO:0008528">
    <property type="term" value="F:G protein-coupled peptide receptor activity"/>
    <property type="evidence" value="ECO:0007669"/>
    <property type="project" value="InterPro"/>
</dbReference>
<name>A0A1I6XTY0_9FLAO</name>
<keyword evidence="7" id="KW-1185">Reference proteome</keyword>
<evidence type="ECO:0008006" key="8">
    <source>
        <dbReference type="Google" id="ProtNLM"/>
    </source>
</evidence>
<dbReference type="AlphaFoldDB" id="A0A1I6XTY0"/>
<feature type="transmembrane region" description="Helical" evidence="5">
    <location>
        <begin position="75"/>
        <end position="93"/>
    </location>
</feature>